<protein>
    <submittedName>
        <fullName evidence="1">Uncharacterized protein</fullName>
    </submittedName>
</protein>
<proteinExistence type="predicted"/>
<sequence length="403" mass="45920">MADGSAAPEHTGFFLVTVNNQCWTVQDVRDGRVLLARDPDPQEEDEQPPVFTDLVVCDPLHRRFIVLPPVPRDLAASVDDPADPVFCGCFCEPSLIPPSEEEAAAALEETAFRVIWFAHSNIKVYTLVFSSSTRQWRAAASQGLTDLLTGEGELTMITPQHPLFRGHYYACGCVYWKWMTNERWKKLLVLDTRRMEFSIADLPLEAWNMADIAIVEAGEDKLGLFGLRDEFADVLCYIVGRKQGENLSHWQTEKTISLDYSYQHCIGATTGRSSPFTKLLDHNIYLQGLVFIVKAFGNKFKYRSSLPLGEAIEKGPDTLREANSPRLGSILWPRVTNRMPMLETIPWSHSQINIHVTKLREIVIATPWISRRRWPQLAYKMWESAVLHLVLLVILPFMFTWLN</sequence>
<dbReference type="AlphaFoldDB" id="N1R4L2"/>
<evidence type="ECO:0000313" key="1">
    <source>
        <dbReference type="EnsemblPlants" id="EMT33688"/>
    </source>
</evidence>
<dbReference type="PANTHER" id="PTHR31264">
    <property type="entry name" value="OS07G0554500 PROTEIN-RELATED"/>
    <property type="match status" value="1"/>
</dbReference>
<dbReference type="EnsemblPlants" id="EMT33688">
    <property type="protein sequence ID" value="EMT33688"/>
    <property type="gene ID" value="F775_21414"/>
</dbReference>
<accession>N1R4L2</accession>
<dbReference type="PANTHER" id="PTHR31264:SF3">
    <property type="entry name" value="OS07G0554100 PROTEIN"/>
    <property type="match status" value="1"/>
</dbReference>
<organism evidence="1">
    <name type="scientific">Aegilops tauschii</name>
    <name type="common">Tausch's goatgrass</name>
    <name type="synonym">Aegilops squarrosa</name>
    <dbReference type="NCBI Taxonomy" id="37682"/>
    <lineage>
        <taxon>Eukaryota</taxon>
        <taxon>Viridiplantae</taxon>
        <taxon>Streptophyta</taxon>
        <taxon>Embryophyta</taxon>
        <taxon>Tracheophyta</taxon>
        <taxon>Spermatophyta</taxon>
        <taxon>Magnoliopsida</taxon>
        <taxon>Liliopsida</taxon>
        <taxon>Poales</taxon>
        <taxon>Poaceae</taxon>
        <taxon>BOP clade</taxon>
        <taxon>Pooideae</taxon>
        <taxon>Triticodae</taxon>
        <taxon>Triticeae</taxon>
        <taxon>Triticinae</taxon>
        <taxon>Aegilops</taxon>
    </lineage>
</organism>
<reference evidence="1" key="1">
    <citation type="submission" date="2015-06" db="UniProtKB">
        <authorList>
            <consortium name="EnsemblPlants"/>
        </authorList>
    </citation>
    <scope>IDENTIFICATION</scope>
</reference>
<name>N1R4L2_AEGTA</name>